<keyword evidence="3" id="KW-1185">Reference proteome</keyword>
<feature type="region of interest" description="Disordered" evidence="1">
    <location>
        <begin position="227"/>
        <end position="269"/>
    </location>
</feature>
<reference evidence="2 3" key="1">
    <citation type="journal article" date="2019" name="Genome Biol. Evol.">
        <title>Insights into the evolution of the New World diploid cottons (Gossypium, subgenus Houzingenia) based on genome sequencing.</title>
        <authorList>
            <person name="Grover C.E."/>
            <person name="Arick M.A. 2nd"/>
            <person name="Thrash A."/>
            <person name="Conover J.L."/>
            <person name="Sanders W.S."/>
            <person name="Peterson D.G."/>
            <person name="Frelichowski J.E."/>
            <person name="Scheffler J.A."/>
            <person name="Scheffler B.E."/>
            <person name="Wendel J.F."/>
        </authorList>
    </citation>
    <scope>NUCLEOTIDE SEQUENCE [LARGE SCALE GENOMIC DNA]</scope>
    <source>
        <strain evidence="2">1</strain>
        <tissue evidence="2">Leaf</tissue>
    </source>
</reference>
<evidence type="ECO:0000256" key="1">
    <source>
        <dbReference type="SAM" id="MobiDB-lite"/>
    </source>
</evidence>
<evidence type="ECO:0000313" key="2">
    <source>
        <dbReference type="EMBL" id="MBA0868983.1"/>
    </source>
</evidence>
<dbReference type="AlphaFoldDB" id="A0A7J9MD03"/>
<feature type="compositionally biased region" description="Basic and acidic residues" evidence="1">
    <location>
        <begin position="248"/>
        <end position="258"/>
    </location>
</feature>
<dbReference type="OrthoDB" id="851261at2759"/>
<proteinExistence type="predicted"/>
<protein>
    <submittedName>
        <fullName evidence="2">Uncharacterized protein</fullName>
    </submittedName>
</protein>
<comment type="caution">
    <text evidence="2">The sequence shown here is derived from an EMBL/GenBank/DDBJ whole genome shotgun (WGS) entry which is preliminary data.</text>
</comment>
<organism evidence="2 3">
    <name type="scientific">Gossypium schwendimanii</name>
    <name type="common">Cotton</name>
    <dbReference type="NCBI Taxonomy" id="34291"/>
    <lineage>
        <taxon>Eukaryota</taxon>
        <taxon>Viridiplantae</taxon>
        <taxon>Streptophyta</taxon>
        <taxon>Embryophyta</taxon>
        <taxon>Tracheophyta</taxon>
        <taxon>Spermatophyta</taxon>
        <taxon>Magnoliopsida</taxon>
        <taxon>eudicotyledons</taxon>
        <taxon>Gunneridae</taxon>
        <taxon>Pentapetalae</taxon>
        <taxon>rosids</taxon>
        <taxon>malvids</taxon>
        <taxon>Malvales</taxon>
        <taxon>Malvaceae</taxon>
        <taxon>Malvoideae</taxon>
        <taxon>Gossypium</taxon>
    </lineage>
</organism>
<gene>
    <name evidence="2" type="ORF">Goshw_021548</name>
</gene>
<dbReference type="Proteomes" id="UP000593576">
    <property type="component" value="Unassembled WGS sequence"/>
</dbReference>
<feature type="compositionally biased region" description="Acidic residues" evidence="1">
    <location>
        <begin position="259"/>
        <end position="269"/>
    </location>
</feature>
<accession>A0A7J9MD03</accession>
<dbReference type="EMBL" id="JABFAF010000010">
    <property type="protein sequence ID" value="MBA0868983.1"/>
    <property type="molecule type" value="Genomic_DNA"/>
</dbReference>
<name>A0A7J9MD03_GOSSC</name>
<sequence>MGIGIPSNIENNPRREGNEQVKTIALRLGKILDSTNNPTQKENTKLVLTKIPFLSRLKDKQKHDKAEFNEGFKEIFGKKCYEIPLNFPNLNLGRVYSVVDKGRKGRFREWDKWSKELFYVTPKDNAIIPVVQEFYASFRDQESKRPYDAIWETDSMYTQYVELQRKQIKDWNQYRKEKMDVPELVKKKTPLTSRRGLEGRNILDLEWVIRWMQEMGLVGQEFSRQNGMRIPELPPNKDDPMQFHNSPRSKEVRKKEVSDDNEEEEEYME</sequence>
<evidence type="ECO:0000313" key="3">
    <source>
        <dbReference type="Proteomes" id="UP000593576"/>
    </source>
</evidence>